<dbReference type="InterPro" id="IPR001647">
    <property type="entry name" value="HTH_TetR"/>
</dbReference>
<evidence type="ECO:0000256" key="4">
    <source>
        <dbReference type="ARBA" id="ARBA00023163"/>
    </source>
</evidence>
<evidence type="ECO:0000259" key="6">
    <source>
        <dbReference type="PROSITE" id="PS50977"/>
    </source>
</evidence>
<sequence>MARQRTLEKERLFEETEKLLLEEGYHSFHFQALSKRLGVARSTIYNYYSKKEELVTEYMMYVIDQIMQRMEKAAAIEPFEEKLTAFLRVWIDYADIHQSLQILPVMDHHASPLVERNVERLFIFFGTLNRHVQLLIEEGKASGHIDRNLSGTALNAIIMSLVRAPNAKLSRDVWVDTIYAVLTKGMSPG</sequence>
<dbReference type="AlphaFoldDB" id="A0A419V996"/>
<dbReference type="PANTHER" id="PTHR30055:SF175">
    <property type="entry name" value="HTH-TYPE TRANSCRIPTIONAL REPRESSOR KSTR2"/>
    <property type="match status" value="1"/>
</dbReference>
<dbReference type="Gene3D" id="1.10.357.10">
    <property type="entry name" value="Tetracycline Repressor, domain 2"/>
    <property type="match status" value="1"/>
</dbReference>
<evidence type="ECO:0000313" key="7">
    <source>
        <dbReference type="EMBL" id="RKD76489.1"/>
    </source>
</evidence>
<comment type="caution">
    <text evidence="7">The sequence shown here is derived from an EMBL/GenBank/DDBJ whole genome shotgun (WGS) entry which is preliminary data.</text>
</comment>
<evidence type="ECO:0000256" key="5">
    <source>
        <dbReference type="PROSITE-ProRule" id="PRU00335"/>
    </source>
</evidence>
<name>A0A419V996_9BACL</name>
<evidence type="ECO:0000256" key="2">
    <source>
        <dbReference type="ARBA" id="ARBA00023015"/>
    </source>
</evidence>
<keyword evidence="3 5" id="KW-0238">DNA-binding</keyword>
<reference evidence="7 8" key="1">
    <citation type="submission" date="2018-09" db="EMBL/GenBank/DDBJ databases">
        <title>Genomic Encyclopedia of Archaeal and Bacterial Type Strains, Phase II (KMG-II): from individual species to whole genera.</title>
        <authorList>
            <person name="Goeker M."/>
        </authorList>
    </citation>
    <scope>NUCLEOTIDE SEQUENCE [LARGE SCALE GENOMIC DNA]</scope>
    <source>
        <strain evidence="7 8">DSM 17008</strain>
    </source>
</reference>
<dbReference type="GO" id="GO:0003700">
    <property type="term" value="F:DNA-binding transcription factor activity"/>
    <property type="evidence" value="ECO:0007669"/>
    <property type="project" value="TreeGrafter"/>
</dbReference>
<evidence type="ECO:0000256" key="3">
    <source>
        <dbReference type="ARBA" id="ARBA00023125"/>
    </source>
</evidence>
<keyword evidence="1" id="KW-0678">Repressor</keyword>
<evidence type="ECO:0000256" key="1">
    <source>
        <dbReference type="ARBA" id="ARBA00022491"/>
    </source>
</evidence>
<keyword evidence="4" id="KW-0804">Transcription</keyword>
<dbReference type="InterPro" id="IPR050109">
    <property type="entry name" value="HTH-type_TetR-like_transc_reg"/>
</dbReference>
<keyword evidence="2" id="KW-0805">Transcription regulation</keyword>
<dbReference type="RefSeq" id="WP_120191887.1">
    <property type="nucleotide sequence ID" value="NZ_RAPK01000006.1"/>
</dbReference>
<dbReference type="InterPro" id="IPR009057">
    <property type="entry name" value="Homeodomain-like_sf"/>
</dbReference>
<dbReference type="GO" id="GO:0000976">
    <property type="term" value="F:transcription cis-regulatory region binding"/>
    <property type="evidence" value="ECO:0007669"/>
    <property type="project" value="TreeGrafter"/>
</dbReference>
<protein>
    <submittedName>
        <fullName evidence="7">TetR family transcriptional regulator</fullName>
    </submittedName>
</protein>
<dbReference type="SUPFAM" id="SSF48498">
    <property type="entry name" value="Tetracyclin repressor-like, C-terminal domain"/>
    <property type="match status" value="1"/>
</dbReference>
<dbReference type="Pfam" id="PF00440">
    <property type="entry name" value="TetR_N"/>
    <property type="match status" value="1"/>
</dbReference>
<keyword evidence="8" id="KW-1185">Reference proteome</keyword>
<proteinExistence type="predicted"/>
<gene>
    <name evidence="7" type="ORF">ATL39_0708</name>
</gene>
<dbReference type="EMBL" id="RAPK01000006">
    <property type="protein sequence ID" value="RKD76489.1"/>
    <property type="molecule type" value="Genomic_DNA"/>
</dbReference>
<feature type="DNA-binding region" description="H-T-H motif" evidence="5">
    <location>
        <begin position="29"/>
        <end position="48"/>
    </location>
</feature>
<dbReference type="Proteomes" id="UP000285120">
    <property type="component" value="Unassembled WGS sequence"/>
</dbReference>
<dbReference type="PROSITE" id="PS50977">
    <property type="entry name" value="HTH_TETR_2"/>
    <property type="match status" value="1"/>
</dbReference>
<dbReference type="OrthoDB" id="153047at2"/>
<feature type="domain" description="HTH tetR-type" evidence="6">
    <location>
        <begin position="6"/>
        <end position="66"/>
    </location>
</feature>
<accession>A0A419V996</accession>
<evidence type="ECO:0000313" key="8">
    <source>
        <dbReference type="Proteomes" id="UP000285120"/>
    </source>
</evidence>
<dbReference type="Gene3D" id="1.10.10.60">
    <property type="entry name" value="Homeodomain-like"/>
    <property type="match status" value="1"/>
</dbReference>
<organism evidence="7 8">
    <name type="scientific">Sinobaca qinghaiensis</name>
    <dbReference type="NCBI Taxonomy" id="342944"/>
    <lineage>
        <taxon>Bacteria</taxon>
        <taxon>Bacillati</taxon>
        <taxon>Bacillota</taxon>
        <taxon>Bacilli</taxon>
        <taxon>Bacillales</taxon>
        <taxon>Sporolactobacillaceae</taxon>
        <taxon>Sinobaca</taxon>
    </lineage>
</organism>
<dbReference type="PRINTS" id="PR00455">
    <property type="entry name" value="HTHTETR"/>
</dbReference>
<dbReference type="PANTHER" id="PTHR30055">
    <property type="entry name" value="HTH-TYPE TRANSCRIPTIONAL REGULATOR RUTR"/>
    <property type="match status" value="1"/>
</dbReference>
<dbReference type="SUPFAM" id="SSF46689">
    <property type="entry name" value="Homeodomain-like"/>
    <property type="match status" value="1"/>
</dbReference>
<dbReference type="InterPro" id="IPR036271">
    <property type="entry name" value="Tet_transcr_reg_TetR-rel_C_sf"/>
</dbReference>